<reference evidence="1" key="1">
    <citation type="submission" date="2022-05" db="EMBL/GenBank/DDBJ databases">
        <title>Chromosome-level genome of Chaenocephalus aceratus.</title>
        <authorList>
            <person name="Park H."/>
        </authorList>
    </citation>
    <scope>NUCLEOTIDE SEQUENCE</scope>
    <source>
        <strain evidence="1">KU_202001</strain>
    </source>
</reference>
<evidence type="ECO:0000313" key="1">
    <source>
        <dbReference type="EMBL" id="KAI4830100.1"/>
    </source>
</evidence>
<protein>
    <submittedName>
        <fullName evidence="1">Uncharacterized protein</fullName>
    </submittedName>
</protein>
<organism evidence="1 2">
    <name type="scientific">Chaenocephalus aceratus</name>
    <name type="common">Blackfin icefish</name>
    <name type="synonym">Chaenichthys aceratus</name>
    <dbReference type="NCBI Taxonomy" id="36190"/>
    <lineage>
        <taxon>Eukaryota</taxon>
        <taxon>Metazoa</taxon>
        <taxon>Chordata</taxon>
        <taxon>Craniata</taxon>
        <taxon>Vertebrata</taxon>
        <taxon>Euteleostomi</taxon>
        <taxon>Actinopterygii</taxon>
        <taxon>Neopterygii</taxon>
        <taxon>Teleostei</taxon>
        <taxon>Neoteleostei</taxon>
        <taxon>Acanthomorphata</taxon>
        <taxon>Eupercaria</taxon>
        <taxon>Perciformes</taxon>
        <taxon>Notothenioidei</taxon>
        <taxon>Channichthyidae</taxon>
        <taxon>Chaenocephalus</taxon>
    </lineage>
</organism>
<accession>A0ACB9XTN1</accession>
<dbReference type="Proteomes" id="UP001057452">
    <property type="component" value="Chromosome 3"/>
</dbReference>
<keyword evidence="2" id="KW-1185">Reference proteome</keyword>
<sequence>MNLEKADNVSVTVDIWSDRRMRGFLGVTAHWIDLNNDNLQMRSQLLACNRFKGSHTGERICEEFEQICEQYQIKKKVDHIICDNAANMKKAFTTCFPEQEDEEDDLDDSDIWNDLTVEEQERVEHSLSAKTQTRLQCFAHTLFNWL</sequence>
<proteinExistence type="predicted"/>
<gene>
    <name evidence="1" type="ORF">KUCAC02_001753</name>
</gene>
<evidence type="ECO:0000313" key="2">
    <source>
        <dbReference type="Proteomes" id="UP001057452"/>
    </source>
</evidence>
<name>A0ACB9XTN1_CHAAC</name>
<dbReference type="EMBL" id="CM043787">
    <property type="protein sequence ID" value="KAI4830100.1"/>
    <property type="molecule type" value="Genomic_DNA"/>
</dbReference>
<comment type="caution">
    <text evidence="1">The sequence shown here is derived from an EMBL/GenBank/DDBJ whole genome shotgun (WGS) entry which is preliminary data.</text>
</comment>